<dbReference type="GO" id="GO:0003723">
    <property type="term" value="F:RNA binding"/>
    <property type="evidence" value="ECO:0007669"/>
    <property type="project" value="UniProtKB-UniRule"/>
</dbReference>
<evidence type="ECO:0000256" key="2">
    <source>
        <dbReference type="SAM" id="MobiDB-lite"/>
    </source>
</evidence>
<organism evidence="4 5">
    <name type="scientific">Streptomyces noursei</name>
    <name type="common">Streptomyces albulus</name>
    <dbReference type="NCBI Taxonomy" id="1971"/>
    <lineage>
        <taxon>Bacteria</taxon>
        <taxon>Bacillati</taxon>
        <taxon>Actinomycetota</taxon>
        <taxon>Actinomycetes</taxon>
        <taxon>Kitasatosporales</taxon>
        <taxon>Streptomycetaceae</taxon>
        <taxon>Streptomyces</taxon>
    </lineage>
</organism>
<sequence length="260" mass="28241">MGSCRQSDPLVSAHRTETAATLAVPSPRATPERPVRGYVCRAGCGMATHGQYVPAGWYALQRSTGKSEKHLRLGLYCSLPCLVRSQRRLEEGASTHAVRLQLPADDIEHYADLLERALGDLHEGMTVREVGDKHGIPTKTLRGWLETASISIGADDRYSGIGTDTRQPPPLSAGQLRILRQGKNPISVVNELAQKQILHDIDWEDSRTGRAHKPLFTFSLTATRADNGSTLRSEGRSTTKAAARTAAAEDLVQQLTAALS</sequence>
<gene>
    <name evidence="4" type="ORF">SALB_07514</name>
</gene>
<dbReference type="Proteomes" id="UP000288351">
    <property type="component" value="Unassembled WGS sequence"/>
</dbReference>
<dbReference type="SMART" id="SM00358">
    <property type="entry name" value="DSRM"/>
    <property type="match status" value="1"/>
</dbReference>
<accession>A0A401RAX9</accession>
<feature type="domain" description="DRBM" evidence="3">
    <location>
        <begin position="184"/>
        <end position="257"/>
    </location>
</feature>
<dbReference type="PROSITE" id="PS50137">
    <property type="entry name" value="DS_RBD"/>
    <property type="match status" value="1"/>
</dbReference>
<comment type="caution">
    <text evidence="4">The sequence shown here is derived from an EMBL/GenBank/DDBJ whole genome shotgun (WGS) entry which is preliminary data.</text>
</comment>
<evidence type="ECO:0000256" key="1">
    <source>
        <dbReference type="PROSITE-ProRule" id="PRU00266"/>
    </source>
</evidence>
<dbReference type="EMBL" id="BHXC01000007">
    <property type="protein sequence ID" value="GCB94713.1"/>
    <property type="molecule type" value="Genomic_DNA"/>
</dbReference>
<dbReference type="RefSeq" id="WP_124428215.1">
    <property type="nucleotide sequence ID" value="NZ_BHXC01000007.1"/>
</dbReference>
<proteinExistence type="predicted"/>
<dbReference type="AlphaFoldDB" id="A0A401RAX9"/>
<reference evidence="4 5" key="1">
    <citation type="journal article" date="2019" name="Microbiol. Resour. Announc.">
        <title>Draft Genome Sequence of the Most Traditional epsilon-Poly-l-Lysine Producer, Streptomyces albulus NBRC14147.</title>
        <authorList>
            <person name="Yamanaka K."/>
            <person name="Hamano Y."/>
        </authorList>
    </citation>
    <scope>NUCLEOTIDE SEQUENCE [LARGE SCALE GENOMIC DNA]</scope>
    <source>
        <strain evidence="4 5">NBRC 14147</strain>
    </source>
</reference>
<name>A0A401RAX9_STRNR</name>
<dbReference type="SUPFAM" id="SSF54768">
    <property type="entry name" value="dsRNA-binding domain-like"/>
    <property type="match status" value="1"/>
</dbReference>
<dbReference type="Gene3D" id="3.30.160.20">
    <property type="match status" value="1"/>
</dbReference>
<dbReference type="InterPro" id="IPR014720">
    <property type="entry name" value="dsRBD_dom"/>
</dbReference>
<protein>
    <recommendedName>
        <fullName evidence="3">DRBM domain-containing protein</fullName>
    </recommendedName>
</protein>
<feature type="region of interest" description="Disordered" evidence="2">
    <location>
        <begin position="1"/>
        <end position="28"/>
    </location>
</feature>
<evidence type="ECO:0000313" key="5">
    <source>
        <dbReference type="Proteomes" id="UP000288351"/>
    </source>
</evidence>
<keyword evidence="1" id="KW-0694">RNA-binding</keyword>
<evidence type="ECO:0000313" key="4">
    <source>
        <dbReference type="EMBL" id="GCB94713.1"/>
    </source>
</evidence>
<evidence type="ECO:0000259" key="3">
    <source>
        <dbReference type="PROSITE" id="PS50137"/>
    </source>
</evidence>